<sequence>MKKAQFLTPVVTAFDAHGNLDCQANKNIYDHLIAGGIDGIVVMGSTGEFFSMTMEQKKELIDIAVNHINKRTKLYIGTSCMSVDDTVALSNYAHAAGADAVMIVSPYYFKLTPASIELFYDEVASKVKADIFLYNFPDRTGHDLTPAIMLNLARRHKNIVGCKDTVTEMSHTRAIIMAMQPEFPDFVVFSGYDENFVHNILCGGGGCIGGLSNLAPELFAAWTRAINAHDFAKIEEIQHQVDFLMGLYDIGTPFIPIVKKAMMLRGIEMQDYCTLPFLRADDRQCEQLKALMRQAKLL</sequence>
<comment type="similarity">
    <text evidence="3">Belongs to the DapA family.</text>
</comment>
<keyword evidence="2" id="KW-0704">Schiff base</keyword>
<dbReference type="PIRSF" id="PIRSF001365">
    <property type="entry name" value="DHDPS"/>
    <property type="match status" value="1"/>
</dbReference>
<dbReference type="GO" id="GO:0047440">
    <property type="term" value="F:2-dehydro-3-deoxy-D-pentonate aldolase activity"/>
    <property type="evidence" value="ECO:0007669"/>
    <property type="project" value="UniProtKB-EC"/>
</dbReference>
<dbReference type="PANTHER" id="PTHR42849">
    <property type="entry name" value="N-ACETYLNEURAMINATE LYASE"/>
    <property type="match status" value="1"/>
</dbReference>
<dbReference type="InterPro" id="IPR020624">
    <property type="entry name" value="Schiff_base-form_aldolases_CS"/>
</dbReference>
<organism evidence="4 5">
    <name type="scientific">Sporomusa acidovorans (strain ATCC 49682 / DSM 3132 / Mol)</name>
    <dbReference type="NCBI Taxonomy" id="1123286"/>
    <lineage>
        <taxon>Bacteria</taxon>
        <taxon>Bacillati</taxon>
        <taxon>Bacillota</taxon>
        <taxon>Negativicutes</taxon>
        <taxon>Selenomonadales</taxon>
        <taxon>Sporomusaceae</taxon>
        <taxon>Sporomusa</taxon>
    </lineage>
</organism>
<protein>
    <submittedName>
        <fullName evidence="4">2-dehydro-3-deoxy-D-pentonate aldolase YjhH</fullName>
        <ecNumber evidence="4">4.1.2.28</ecNumber>
    </submittedName>
</protein>
<dbReference type="InterPro" id="IPR013785">
    <property type="entry name" value="Aldolase_TIM"/>
</dbReference>
<evidence type="ECO:0000256" key="1">
    <source>
        <dbReference type="ARBA" id="ARBA00023239"/>
    </source>
</evidence>
<evidence type="ECO:0000313" key="4">
    <source>
        <dbReference type="EMBL" id="XFO70172.1"/>
    </source>
</evidence>
<accession>A0ABZ3IVU5</accession>
<dbReference type="SMART" id="SM01130">
    <property type="entry name" value="DHDPS"/>
    <property type="match status" value="1"/>
</dbReference>
<dbReference type="CDD" id="cd00408">
    <property type="entry name" value="DHDPS-like"/>
    <property type="match status" value="1"/>
</dbReference>
<dbReference type="EMBL" id="CP155571">
    <property type="protein sequence ID" value="XFO70172.1"/>
    <property type="molecule type" value="Genomic_DNA"/>
</dbReference>
<dbReference type="InterPro" id="IPR002220">
    <property type="entry name" value="DapA-like"/>
</dbReference>
<dbReference type="PANTHER" id="PTHR42849:SF1">
    <property type="entry name" value="N-ACETYLNEURAMINATE LYASE"/>
    <property type="match status" value="1"/>
</dbReference>
<dbReference type="PROSITE" id="PS00665">
    <property type="entry name" value="DHDPS_1"/>
    <property type="match status" value="1"/>
</dbReference>
<evidence type="ECO:0000256" key="3">
    <source>
        <dbReference type="PIRNR" id="PIRNR001365"/>
    </source>
</evidence>
<reference evidence="4" key="1">
    <citation type="submission" date="2024-05" db="EMBL/GenBank/DDBJ databases">
        <title>Isolation and characterization of Sporomusa carbonis sp. nov., a carboxydotrophic hydrogenogen in the genus of Sporomusa isolated from a charcoal burning pile.</title>
        <authorList>
            <person name="Boeer T."/>
            <person name="Rosenbaum F."/>
            <person name="Eysell L."/>
            <person name="Mueller V."/>
            <person name="Daniel R."/>
            <person name="Poehlein A."/>
        </authorList>
    </citation>
    <scope>NUCLEOTIDE SEQUENCE [LARGE SCALE GENOMIC DNA]</scope>
    <source>
        <strain evidence="4">DSM 3132</strain>
    </source>
</reference>
<gene>
    <name evidence="4" type="primary">yjhH_1</name>
    <name evidence="4" type="ORF">SPACI_001600</name>
</gene>
<dbReference type="EC" id="4.1.2.28" evidence="4"/>
<dbReference type="Gene3D" id="3.20.20.70">
    <property type="entry name" value="Aldolase class I"/>
    <property type="match status" value="1"/>
</dbReference>
<dbReference type="RefSeq" id="WP_093796977.1">
    <property type="nucleotide sequence ID" value="NZ_CP155571.1"/>
</dbReference>
<keyword evidence="1 3" id="KW-0456">Lyase</keyword>
<evidence type="ECO:0000256" key="2">
    <source>
        <dbReference type="ARBA" id="ARBA00023270"/>
    </source>
</evidence>
<proteinExistence type="inferred from homology"/>
<dbReference type="PRINTS" id="PR00146">
    <property type="entry name" value="DHPICSNTHASE"/>
</dbReference>
<dbReference type="Pfam" id="PF00701">
    <property type="entry name" value="DHDPS"/>
    <property type="match status" value="1"/>
</dbReference>
<dbReference type="Proteomes" id="UP000216052">
    <property type="component" value="Chromosome"/>
</dbReference>
<keyword evidence="5" id="KW-1185">Reference proteome</keyword>
<dbReference type="SUPFAM" id="SSF51569">
    <property type="entry name" value="Aldolase"/>
    <property type="match status" value="1"/>
</dbReference>
<evidence type="ECO:0000313" key="5">
    <source>
        <dbReference type="Proteomes" id="UP000216052"/>
    </source>
</evidence>
<name>A0ABZ3IVU5_SPOA4</name>